<dbReference type="InterPro" id="IPR041685">
    <property type="entry name" value="AAA_GajA/Old/RecF-like"/>
</dbReference>
<dbReference type="Pfam" id="PF13175">
    <property type="entry name" value="AAA_15"/>
    <property type="match status" value="1"/>
</dbReference>
<dbReference type="InterPro" id="IPR051396">
    <property type="entry name" value="Bact_Antivir_Def_Nuclease"/>
</dbReference>
<dbReference type="EMBL" id="DVOS01000060">
    <property type="protein sequence ID" value="HIV23724.1"/>
    <property type="molecule type" value="Genomic_DNA"/>
</dbReference>
<dbReference type="PANTHER" id="PTHR43581:SF4">
    <property type="entry name" value="ATP_GTP PHOSPHATASE"/>
    <property type="match status" value="1"/>
</dbReference>
<dbReference type="InterPro" id="IPR027417">
    <property type="entry name" value="P-loop_NTPase"/>
</dbReference>
<proteinExistence type="predicted"/>
<gene>
    <name evidence="2" type="ORF">IAC80_07260</name>
</gene>
<sequence>MQKILIHKLGPVEHCELEISDFTVFTGPQASGKSTIAKSVFFFKNIKNILMEQFRKQQFLQVSEADDTINLSFKKRIERSIRSNFLQIFGTTWHMDETMQLAFYYAENTFMKVSLRENMAAPNYIWIEFSDNLNQFIKELEKKSQRDFGMASHDVLYAVREELHDFFEDSAEIIYIPAGRSMITLLGTQLNYIYSSMDDAQKRNLDYCTQNYLERILQLKPEFSFGLDQMIQNAIHLTDTKVDRQQMLELSELMKAILQGEYRNIEGEERLQVSENKYVKINFASSGQQEVVWILNVVFYYLLYNQKAFFIIEEPESHLFPNAQKLIAEFISMAQNGKNQIFITTHSPYILGSINNMLYADKIAKYVDQSKLEKIISRNKWMKFSDFAAYYIKDGEIISCSDQKFQSIENEVIDGASEDINRDFEKMVLLKEMYEH</sequence>
<evidence type="ECO:0000313" key="2">
    <source>
        <dbReference type="EMBL" id="HIV23724.1"/>
    </source>
</evidence>
<dbReference type="Proteomes" id="UP000886889">
    <property type="component" value="Unassembled WGS sequence"/>
</dbReference>
<protein>
    <submittedName>
        <fullName evidence="2">AAA family ATPase</fullName>
    </submittedName>
</protein>
<accession>A0A9D1T8H0</accession>
<organism evidence="2 3">
    <name type="scientific">Candidatus Merdiplasma excrementigallinarum</name>
    <dbReference type="NCBI Taxonomy" id="2840864"/>
    <lineage>
        <taxon>Bacteria</taxon>
        <taxon>Bacillati</taxon>
        <taxon>Bacillota</taxon>
        <taxon>Clostridia</taxon>
        <taxon>Lachnospirales</taxon>
        <taxon>Lachnospiraceae</taxon>
        <taxon>Lachnospiraceae incertae sedis</taxon>
        <taxon>Candidatus Merdiplasma</taxon>
    </lineage>
</organism>
<evidence type="ECO:0000259" key="1">
    <source>
        <dbReference type="Pfam" id="PF13175"/>
    </source>
</evidence>
<dbReference type="PANTHER" id="PTHR43581">
    <property type="entry name" value="ATP/GTP PHOSPHATASE"/>
    <property type="match status" value="1"/>
</dbReference>
<evidence type="ECO:0000313" key="3">
    <source>
        <dbReference type="Proteomes" id="UP000886889"/>
    </source>
</evidence>
<dbReference type="SUPFAM" id="SSF52540">
    <property type="entry name" value="P-loop containing nucleoside triphosphate hydrolases"/>
    <property type="match status" value="1"/>
</dbReference>
<reference evidence="2" key="1">
    <citation type="submission" date="2020-10" db="EMBL/GenBank/DDBJ databases">
        <authorList>
            <person name="Gilroy R."/>
        </authorList>
    </citation>
    <scope>NUCLEOTIDE SEQUENCE</scope>
    <source>
        <strain evidence="2">ChiBcec6-7307</strain>
    </source>
</reference>
<dbReference type="Gene3D" id="3.40.50.300">
    <property type="entry name" value="P-loop containing nucleotide triphosphate hydrolases"/>
    <property type="match status" value="1"/>
</dbReference>
<name>A0A9D1T8H0_9FIRM</name>
<reference evidence="2" key="2">
    <citation type="journal article" date="2021" name="PeerJ">
        <title>Extensive microbial diversity within the chicken gut microbiome revealed by metagenomics and culture.</title>
        <authorList>
            <person name="Gilroy R."/>
            <person name="Ravi A."/>
            <person name="Getino M."/>
            <person name="Pursley I."/>
            <person name="Horton D.L."/>
            <person name="Alikhan N.F."/>
            <person name="Baker D."/>
            <person name="Gharbi K."/>
            <person name="Hall N."/>
            <person name="Watson M."/>
            <person name="Adriaenssens E.M."/>
            <person name="Foster-Nyarko E."/>
            <person name="Jarju S."/>
            <person name="Secka A."/>
            <person name="Antonio M."/>
            <person name="Oren A."/>
            <person name="Chaudhuri R.R."/>
            <person name="La Ragione R."/>
            <person name="Hildebrand F."/>
            <person name="Pallen M.J."/>
        </authorList>
    </citation>
    <scope>NUCLEOTIDE SEQUENCE</scope>
    <source>
        <strain evidence="2">ChiBcec6-7307</strain>
    </source>
</reference>
<comment type="caution">
    <text evidence="2">The sequence shown here is derived from an EMBL/GenBank/DDBJ whole genome shotgun (WGS) entry which is preliminary data.</text>
</comment>
<dbReference type="AlphaFoldDB" id="A0A9D1T8H0"/>
<feature type="domain" description="Endonuclease GajA/Old nuclease/RecF-like AAA" evidence="1">
    <location>
        <begin position="3"/>
        <end position="350"/>
    </location>
</feature>